<reference evidence="13" key="1">
    <citation type="submission" date="2021-02" db="EMBL/GenBank/DDBJ databases">
        <authorList>
            <person name="Dougan E. K."/>
            <person name="Rhodes N."/>
            <person name="Thang M."/>
            <person name="Chan C."/>
        </authorList>
    </citation>
    <scope>NUCLEOTIDE SEQUENCE</scope>
</reference>
<evidence type="ECO:0000256" key="7">
    <source>
        <dbReference type="ARBA" id="ARBA00023004"/>
    </source>
</evidence>
<proteinExistence type="inferred from homology"/>
<dbReference type="GO" id="GO:0005737">
    <property type="term" value="C:cytoplasm"/>
    <property type="evidence" value="ECO:0007669"/>
    <property type="project" value="TreeGrafter"/>
</dbReference>
<dbReference type="InterPro" id="IPR050910">
    <property type="entry name" value="JMJD6_ArgDemeth/LysHydrox"/>
</dbReference>
<dbReference type="GO" id="GO:0033749">
    <property type="term" value="F:histone H4R3 demethylase activity"/>
    <property type="evidence" value="ECO:0007669"/>
    <property type="project" value="TreeGrafter"/>
</dbReference>
<dbReference type="GO" id="GO:0046872">
    <property type="term" value="F:metal ion binding"/>
    <property type="evidence" value="ECO:0007669"/>
    <property type="project" value="UniProtKB-KW"/>
</dbReference>
<comment type="similarity">
    <text evidence="11">Belongs to the JMJD6 family.</text>
</comment>
<comment type="subcellular location">
    <subcellularLocation>
        <location evidence="2">Nucleus</location>
    </subcellularLocation>
</comment>
<evidence type="ECO:0000256" key="10">
    <source>
        <dbReference type="ARBA" id="ARBA00023242"/>
    </source>
</evidence>
<protein>
    <submittedName>
        <fullName evidence="13">Jmjd6 protein</fullName>
    </submittedName>
</protein>
<keyword evidence="10" id="KW-0539">Nucleus</keyword>
<dbReference type="Pfam" id="PF13621">
    <property type="entry name" value="Cupin_8"/>
    <property type="match status" value="1"/>
</dbReference>
<comment type="cofactor">
    <cofactor evidence="1">
        <name>Fe(2+)</name>
        <dbReference type="ChEBI" id="CHEBI:29033"/>
    </cofactor>
</comment>
<dbReference type="InterPro" id="IPR003347">
    <property type="entry name" value="JmjC_dom"/>
</dbReference>
<sequence length="468" mass="52827">MAIATSDDALGRGTRLAEQGLFTEALAAFRSLSPGDPTAELMEAIAQCELMLDTASSAHRAVEAARQAVALAPGATLTLPEAQQTLARALVSAFQLPEAIETYKQVLALCPGDGEIAASASEELSEATVALVAHERRLATMPKTEEAWVARRRRLQMRARAERRPGWSEQDWKAHSFARLDLTAIFGHCMGNITRVDVHDEKYTSFGKEFQERSSPAVICGAMDDWRAMERWTMEGFASDFGHQRIICDHRFGIRMRFDDFRAYMAEQDDDTPLYLFDHAFGEYPSTRFLVDQYQVPEAFESDLLAELGPLRPPYRWLLLGPRRSGSALHKDPLGTSAWNALVSGKKLWVLFPPCTPPELLRPEVASDFSEESASCWFLHWWKSARARAWPEQFKPIEFLQEPGEVVFVPARWWHAVLNLEDSLAVTQNFCNEWNVADVWRCTSATHPVLARHFRQSLKSQCPEARPF</sequence>
<dbReference type="InterPro" id="IPR011990">
    <property type="entry name" value="TPR-like_helical_dom_sf"/>
</dbReference>
<evidence type="ECO:0000256" key="11">
    <source>
        <dbReference type="ARBA" id="ARBA00038068"/>
    </source>
</evidence>
<keyword evidence="9" id="KW-0804">Transcription</keyword>
<keyword evidence="3" id="KW-0479">Metal-binding</keyword>
<dbReference type="Gene3D" id="2.60.120.650">
    <property type="entry name" value="Cupin"/>
    <property type="match status" value="1"/>
</dbReference>
<dbReference type="PANTHER" id="PTHR12480:SF32">
    <property type="entry name" value="BIFUNCTIONAL ARGININE DEMETHYLASE AND LYSYL-HYDROXYLASE JMJD6"/>
    <property type="match status" value="1"/>
</dbReference>
<dbReference type="Proteomes" id="UP000604046">
    <property type="component" value="Unassembled WGS sequence"/>
</dbReference>
<comment type="caution">
    <text evidence="13">The sequence shown here is derived from an EMBL/GenBank/DDBJ whole genome shotgun (WGS) entry which is preliminary data.</text>
</comment>
<dbReference type="SUPFAM" id="SSF48452">
    <property type="entry name" value="TPR-like"/>
    <property type="match status" value="1"/>
</dbReference>
<keyword evidence="14" id="KW-1185">Reference proteome</keyword>
<accession>A0A812SFU1</accession>
<evidence type="ECO:0000256" key="3">
    <source>
        <dbReference type="ARBA" id="ARBA00022723"/>
    </source>
</evidence>
<organism evidence="13 14">
    <name type="scientific">Symbiodinium natans</name>
    <dbReference type="NCBI Taxonomy" id="878477"/>
    <lineage>
        <taxon>Eukaryota</taxon>
        <taxon>Sar</taxon>
        <taxon>Alveolata</taxon>
        <taxon>Dinophyceae</taxon>
        <taxon>Suessiales</taxon>
        <taxon>Symbiodiniaceae</taxon>
        <taxon>Symbiodinium</taxon>
    </lineage>
</organism>
<evidence type="ECO:0000256" key="4">
    <source>
        <dbReference type="ARBA" id="ARBA00022853"/>
    </source>
</evidence>
<dbReference type="GO" id="GO:0005634">
    <property type="term" value="C:nucleus"/>
    <property type="evidence" value="ECO:0007669"/>
    <property type="project" value="UniProtKB-SubCell"/>
</dbReference>
<dbReference type="AlphaFoldDB" id="A0A812SFU1"/>
<keyword evidence="8" id="KW-0805">Transcription regulation</keyword>
<dbReference type="Gene3D" id="1.25.40.10">
    <property type="entry name" value="Tetratricopeptide repeat domain"/>
    <property type="match status" value="1"/>
</dbReference>
<dbReference type="OrthoDB" id="424465at2759"/>
<evidence type="ECO:0000256" key="9">
    <source>
        <dbReference type="ARBA" id="ARBA00023163"/>
    </source>
</evidence>
<dbReference type="SMART" id="SM00558">
    <property type="entry name" value="JmjC"/>
    <property type="match status" value="1"/>
</dbReference>
<dbReference type="InterPro" id="IPR041667">
    <property type="entry name" value="Cupin_8"/>
</dbReference>
<evidence type="ECO:0000256" key="1">
    <source>
        <dbReference type="ARBA" id="ARBA00001954"/>
    </source>
</evidence>
<dbReference type="GO" id="GO:0106140">
    <property type="term" value="F:P-TEFb complex binding"/>
    <property type="evidence" value="ECO:0007669"/>
    <property type="project" value="TreeGrafter"/>
</dbReference>
<keyword evidence="6" id="KW-0560">Oxidoreductase</keyword>
<evidence type="ECO:0000256" key="8">
    <source>
        <dbReference type="ARBA" id="ARBA00023015"/>
    </source>
</evidence>
<dbReference type="PROSITE" id="PS51184">
    <property type="entry name" value="JMJC"/>
    <property type="match status" value="1"/>
</dbReference>
<dbReference type="EMBL" id="CAJNDS010002435">
    <property type="protein sequence ID" value="CAE7473537.1"/>
    <property type="molecule type" value="Genomic_DNA"/>
</dbReference>
<keyword evidence="7" id="KW-0408">Iron</keyword>
<keyword evidence="5" id="KW-0223">Dioxygenase</keyword>
<evidence type="ECO:0000259" key="12">
    <source>
        <dbReference type="PROSITE" id="PS51184"/>
    </source>
</evidence>
<evidence type="ECO:0000256" key="5">
    <source>
        <dbReference type="ARBA" id="ARBA00022964"/>
    </source>
</evidence>
<dbReference type="PANTHER" id="PTHR12480">
    <property type="entry name" value="ARGININE DEMETHYLASE AND LYSYL-HYDROXYLASE JMJD"/>
    <property type="match status" value="1"/>
</dbReference>
<evidence type="ECO:0000256" key="2">
    <source>
        <dbReference type="ARBA" id="ARBA00004123"/>
    </source>
</evidence>
<feature type="domain" description="JmjC" evidence="12">
    <location>
        <begin position="285"/>
        <end position="447"/>
    </location>
</feature>
<gene>
    <name evidence="13" type="primary">jmjd6</name>
    <name evidence="13" type="ORF">SNAT2548_LOCUS26608</name>
</gene>
<evidence type="ECO:0000256" key="6">
    <source>
        <dbReference type="ARBA" id="ARBA00023002"/>
    </source>
</evidence>
<evidence type="ECO:0000313" key="13">
    <source>
        <dbReference type="EMBL" id="CAE7473537.1"/>
    </source>
</evidence>
<name>A0A812SFU1_9DINO</name>
<keyword evidence="4" id="KW-0156">Chromatin regulator</keyword>
<dbReference type="SUPFAM" id="SSF51197">
    <property type="entry name" value="Clavaminate synthase-like"/>
    <property type="match status" value="1"/>
</dbReference>
<evidence type="ECO:0000313" key="14">
    <source>
        <dbReference type="Proteomes" id="UP000604046"/>
    </source>
</evidence>